<dbReference type="PANTHER" id="PTHR43651:SF11">
    <property type="entry name" value="MALTO-OLIGOSYLTREHALOSE TREHALOHYDROLASE"/>
    <property type="match status" value="1"/>
</dbReference>
<dbReference type="RefSeq" id="WP_171033639.1">
    <property type="nucleotide sequence ID" value="NZ_CP058350.1"/>
</dbReference>
<dbReference type="Pfam" id="PF00128">
    <property type="entry name" value="Alpha-amylase"/>
    <property type="match status" value="1"/>
</dbReference>
<protein>
    <recommendedName>
        <fullName evidence="5 13">Malto-oligosyltrehalose trehalohydrolase</fullName>
        <shortName evidence="14">MTHase</shortName>
        <ecNumber evidence="4 13">3.2.1.141</ecNumber>
    </recommendedName>
    <alternativeName>
        <fullName evidence="11 14">4-alpha-D-((1-&gt;4)-alpha-D-glucano)trehalose trehalohydrolase</fullName>
    </alternativeName>
    <alternativeName>
        <fullName evidence="10 14">Maltooligosyl trehalose trehalohydrolase</fullName>
    </alternativeName>
</protein>
<evidence type="ECO:0000313" key="16">
    <source>
        <dbReference type="EMBL" id="QLF69325.1"/>
    </source>
</evidence>
<comment type="similarity">
    <text evidence="3 14">Belongs to the glycosyl hydrolase 13 family.</text>
</comment>
<comment type="catalytic activity">
    <reaction evidence="12 14">
        <text>hydrolysis of (1-&gt;4)-alpha-D-glucosidic linkage in 4-alpha-D-[(1-&gt;4)-alpha-D-glucanosyl]n trehalose to yield trehalose and (1-&gt;4)-alpha-D-glucan.</text>
        <dbReference type="EC" id="3.2.1.141"/>
    </reaction>
</comment>
<evidence type="ECO:0000256" key="3">
    <source>
        <dbReference type="ARBA" id="ARBA00008061"/>
    </source>
</evidence>
<dbReference type="PIRSF" id="PIRSF006337">
    <property type="entry name" value="Trehalose_TreZ"/>
    <property type="match status" value="1"/>
</dbReference>
<evidence type="ECO:0000256" key="1">
    <source>
        <dbReference type="ARBA" id="ARBA00004496"/>
    </source>
</evidence>
<evidence type="ECO:0000256" key="2">
    <source>
        <dbReference type="ARBA" id="ARBA00005199"/>
    </source>
</evidence>
<dbReference type="InterPro" id="IPR014756">
    <property type="entry name" value="Ig_E-set"/>
</dbReference>
<dbReference type="Pfam" id="PF11941">
    <property type="entry name" value="DUF3459"/>
    <property type="match status" value="1"/>
</dbReference>
<evidence type="ECO:0000256" key="6">
    <source>
        <dbReference type="ARBA" id="ARBA00022490"/>
    </source>
</evidence>
<evidence type="ECO:0000256" key="10">
    <source>
        <dbReference type="ARBA" id="ARBA00032057"/>
    </source>
</evidence>
<dbReference type="CDD" id="cd11325">
    <property type="entry name" value="AmyAc_GTHase"/>
    <property type="match status" value="1"/>
</dbReference>
<keyword evidence="8" id="KW-0119">Carbohydrate metabolism</keyword>
<evidence type="ECO:0000256" key="8">
    <source>
        <dbReference type="ARBA" id="ARBA00023277"/>
    </source>
</evidence>
<keyword evidence="6" id="KW-0963">Cytoplasm</keyword>
<evidence type="ECO:0000256" key="12">
    <source>
        <dbReference type="ARBA" id="ARBA00034013"/>
    </source>
</evidence>
<keyword evidence="9 14" id="KW-0326">Glycosidase</keyword>
<evidence type="ECO:0000256" key="4">
    <source>
        <dbReference type="ARBA" id="ARBA00012268"/>
    </source>
</evidence>
<dbReference type="EMBL" id="CP058350">
    <property type="protein sequence ID" value="QLF69325.1"/>
    <property type="molecule type" value="Genomic_DNA"/>
</dbReference>
<dbReference type="SUPFAM" id="SSF51445">
    <property type="entry name" value="(Trans)glycosidases"/>
    <property type="match status" value="1"/>
</dbReference>
<evidence type="ECO:0000256" key="14">
    <source>
        <dbReference type="PIRNR" id="PIRNR006337"/>
    </source>
</evidence>
<dbReference type="NCBIfam" id="TIGR02402">
    <property type="entry name" value="trehalose_TreZ"/>
    <property type="match status" value="1"/>
</dbReference>
<evidence type="ECO:0000256" key="9">
    <source>
        <dbReference type="ARBA" id="ARBA00023295"/>
    </source>
</evidence>
<accession>A0ABX6QMI7</accession>
<evidence type="ECO:0000256" key="5">
    <source>
        <dbReference type="ARBA" id="ARBA00015938"/>
    </source>
</evidence>
<dbReference type="InterPro" id="IPR022567">
    <property type="entry name" value="DUF3459"/>
</dbReference>
<evidence type="ECO:0000256" key="13">
    <source>
        <dbReference type="NCBIfam" id="TIGR02402"/>
    </source>
</evidence>
<dbReference type="SUPFAM" id="SSF81296">
    <property type="entry name" value="E set domains"/>
    <property type="match status" value="1"/>
</dbReference>
<dbReference type="Gene3D" id="2.60.40.1180">
    <property type="entry name" value="Golgi alpha-mannosidase II"/>
    <property type="match status" value="1"/>
</dbReference>
<keyword evidence="17" id="KW-1185">Reference proteome</keyword>
<proteinExistence type="inferred from homology"/>
<evidence type="ECO:0000256" key="7">
    <source>
        <dbReference type="ARBA" id="ARBA00022801"/>
    </source>
</evidence>
<dbReference type="EC" id="3.2.1.141" evidence="4 13"/>
<dbReference type="InterPro" id="IPR017853">
    <property type="entry name" value="GH"/>
</dbReference>
<dbReference type="Proteomes" id="UP000308530">
    <property type="component" value="Chromosome"/>
</dbReference>
<comment type="subcellular location">
    <subcellularLocation>
        <location evidence="1">Cytoplasm</location>
    </subcellularLocation>
</comment>
<comment type="pathway">
    <text evidence="2 14">Glycan biosynthesis; trehalose biosynthesis.</text>
</comment>
<dbReference type="InterPro" id="IPR013780">
    <property type="entry name" value="Glyco_hydro_b"/>
</dbReference>
<dbReference type="CDD" id="cd02853">
    <property type="entry name" value="E_set_MTHase_like_N"/>
    <property type="match status" value="1"/>
</dbReference>
<dbReference type="InterPro" id="IPR006047">
    <property type="entry name" value="GH13_cat_dom"/>
</dbReference>
<dbReference type="InterPro" id="IPR013783">
    <property type="entry name" value="Ig-like_fold"/>
</dbReference>
<dbReference type="InterPro" id="IPR012768">
    <property type="entry name" value="Trehalose_TreZ"/>
</dbReference>
<sequence length="618" mass="69069">MIETGLTDAELKALQQPEYRVFPKRWGAEYVAAGEVRFALWAPGLSTLSLWLNGETTPMSPVGDGWFELLVTGVVPGSEYAFVLPEGMHVPDPAGRALKHDVHGPSLIVDPTAYQWRHTQWRGRPWHEAVVCELHVGTFTDEGTFAAAAEKLADLAATGITVIELMPVAAFSGQRGWGYDGVLLYTPYPPYGSPDDLKALIDRAHGLGLMVILDVVYNHLGVDGNYLSVYAPEFFQEKGTPWGQAIDFSKSPCRDFIIDNALYWIEEYAFDGLRVDAANHILDDRSERHLVEELAQTVREVSGERHVHLVFEDNRNQTPWLERDDEGKPHFYDAVWNDGYHHLLHAWAANEPRGHFKPFASDIWTRLGRALATGFVLQGENVEYLDPDLHGGPSGHLPPTAFVNFLQNHDQIGNRAFGERLLALVDQDLADRLMAMLLLAPQIPLLFMGETYGSRQPFFFFSDYPTHITKDMPKDRLEQARGFGAHDDVSVDDISDPNDRETFIRSKLDWGFASTEMGQRQQARIADLITKRQNFLVPLLAEAAGDAGEVLLAADGAVAVDWRLGKGLWQLRANFSDETKRMPRFAGAIIHADGLMETLDEKDDIDLPGASLLFARQS</sequence>
<dbReference type="InterPro" id="IPR044901">
    <property type="entry name" value="Trehalose_TreZ_E-set_sf"/>
</dbReference>
<gene>
    <name evidence="16" type="primary">treZ</name>
    <name evidence="16" type="ORF">FE840_007110</name>
</gene>
<feature type="domain" description="Glycosyl hydrolase family 13 catalytic" evidence="15">
    <location>
        <begin position="133"/>
        <end position="481"/>
    </location>
</feature>
<dbReference type="SMART" id="SM00642">
    <property type="entry name" value="Aamy"/>
    <property type="match status" value="1"/>
</dbReference>
<evidence type="ECO:0000259" key="15">
    <source>
        <dbReference type="SMART" id="SM00642"/>
    </source>
</evidence>
<keyword evidence="7 14" id="KW-0378">Hydrolase</keyword>
<evidence type="ECO:0000256" key="11">
    <source>
        <dbReference type="ARBA" id="ARBA00033284"/>
    </source>
</evidence>
<reference evidence="16 17" key="1">
    <citation type="submission" date="2020-06" db="EMBL/GenBank/DDBJ databases">
        <title>Genome sequence of Rhizobium sp strain ADMK78.</title>
        <authorList>
            <person name="Rahi P."/>
        </authorList>
    </citation>
    <scope>NUCLEOTIDE SEQUENCE [LARGE SCALE GENOMIC DNA]</scope>
    <source>
        <strain evidence="16 17">ADMK78</strain>
    </source>
</reference>
<dbReference type="Gene3D" id="3.20.20.80">
    <property type="entry name" value="Glycosidases"/>
    <property type="match status" value="1"/>
</dbReference>
<organism evidence="16 17">
    <name type="scientific">Peteryoungia desertarenae</name>
    <dbReference type="NCBI Taxonomy" id="1813451"/>
    <lineage>
        <taxon>Bacteria</taxon>
        <taxon>Pseudomonadati</taxon>
        <taxon>Pseudomonadota</taxon>
        <taxon>Alphaproteobacteria</taxon>
        <taxon>Hyphomicrobiales</taxon>
        <taxon>Rhizobiaceae</taxon>
        <taxon>Peteryoungia</taxon>
    </lineage>
</organism>
<dbReference type="Gene3D" id="1.10.10.760">
    <property type="entry name" value="E-set domains of sugar-utilizing enzymes"/>
    <property type="match status" value="1"/>
</dbReference>
<evidence type="ECO:0000313" key="17">
    <source>
        <dbReference type="Proteomes" id="UP000308530"/>
    </source>
</evidence>
<dbReference type="PANTHER" id="PTHR43651">
    <property type="entry name" value="1,4-ALPHA-GLUCAN-BRANCHING ENZYME"/>
    <property type="match status" value="1"/>
</dbReference>
<dbReference type="Gene3D" id="2.60.40.10">
    <property type="entry name" value="Immunoglobulins"/>
    <property type="match status" value="1"/>
</dbReference>
<name>A0ABX6QMI7_9HYPH</name>